<feature type="compositionally biased region" description="Polar residues" evidence="1">
    <location>
        <begin position="628"/>
        <end position="645"/>
    </location>
</feature>
<feature type="compositionally biased region" description="Basic and acidic residues" evidence="1">
    <location>
        <begin position="871"/>
        <end position="899"/>
    </location>
</feature>
<proteinExistence type="predicted"/>
<feature type="compositionally biased region" description="Basic and acidic residues" evidence="1">
    <location>
        <begin position="425"/>
        <end position="435"/>
    </location>
</feature>
<dbReference type="Proteomes" id="UP000249723">
    <property type="component" value="Unassembled WGS sequence"/>
</dbReference>
<feature type="region of interest" description="Disordered" evidence="1">
    <location>
        <begin position="308"/>
        <end position="334"/>
    </location>
</feature>
<dbReference type="EMBL" id="FMWP01000014">
    <property type="protein sequence ID" value="SCZ90910.1"/>
    <property type="molecule type" value="Genomic_DNA"/>
</dbReference>
<feature type="compositionally biased region" description="Low complexity" evidence="1">
    <location>
        <begin position="114"/>
        <end position="128"/>
    </location>
</feature>
<feature type="region of interest" description="Disordered" evidence="1">
    <location>
        <begin position="238"/>
        <end position="295"/>
    </location>
</feature>
<feature type="region of interest" description="Disordered" evidence="1">
    <location>
        <begin position="395"/>
        <end position="435"/>
    </location>
</feature>
<name>A0A2X0KQM8_9BASI</name>
<dbReference type="GO" id="GO:0001100">
    <property type="term" value="P:negative regulation of exit from mitosis"/>
    <property type="evidence" value="ECO:0007669"/>
    <property type="project" value="InterPro"/>
</dbReference>
<feature type="region of interest" description="Disordered" evidence="1">
    <location>
        <begin position="853"/>
        <end position="914"/>
    </location>
</feature>
<dbReference type="OrthoDB" id="19159at2759"/>
<gene>
    <name evidence="2" type="ORF">BZ3500_MVSOF-1268-A1-R1_CHR1-3G02373</name>
</gene>
<feature type="compositionally biased region" description="Acidic residues" evidence="1">
    <location>
        <begin position="278"/>
        <end position="293"/>
    </location>
</feature>
<feature type="compositionally biased region" description="Basic and acidic residues" evidence="1">
    <location>
        <begin position="395"/>
        <end position="408"/>
    </location>
</feature>
<dbReference type="InterPro" id="IPR034586">
    <property type="entry name" value="Bfa1/Byr4"/>
</dbReference>
<feature type="region of interest" description="Disordered" evidence="1">
    <location>
        <begin position="30"/>
        <end position="63"/>
    </location>
</feature>
<feature type="compositionally biased region" description="Polar residues" evidence="1">
    <location>
        <begin position="676"/>
        <end position="687"/>
    </location>
</feature>
<feature type="region of interest" description="Disordered" evidence="1">
    <location>
        <begin position="96"/>
        <end position="152"/>
    </location>
</feature>
<dbReference type="AlphaFoldDB" id="A0A2X0KQM8"/>
<dbReference type="GO" id="GO:0005096">
    <property type="term" value="F:GTPase activator activity"/>
    <property type="evidence" value="ECO:0007669"/>
    <property type="project" value="InterPro"/>
</dbReference>
<feature type="compositionally biased region" description="Low complexity" evidence="1">
    <location>
        <begin position="600"/>
        <end position="627"/>
    </location>
</feature>
<feature type="compositionally biased region" description="Polar residues" evidence="1">
    <location>
        <begin position="755"/>
        <end position="771"/>
    </location>
</feature>
<evidence type="ECO:0000313" key="3">
    <source>
        <dbReference type="Proteomes" id="UP000249723"/>
    </source>
</evidence>
<feature type="compositionally biased region" description="Polar residues" evidence="1">
    <location>
        <begin position="510"/>
        <end position="522"/>
    </location>
</feature>
<dbReference type="PANTHER" id="PTHR35140:SF1">
    <property type="entry name" value="MITOTIC CHECK POINT PROTEIN BFA1"/>
    <property type="match status" value="1"/>
</dbReference>
<sequence>MQENWDCDPDFDLPPSLQVVAVVEDGLPSVDKRGATTSALARRGDELFGPTSATTTGASMWGDKGLDDFDVDDYGQVLQPHLRTIELVTSTDPFERTAASDVALPPRTKDEDGQQSTSSSRGSTLRGLMTSFSGLSLDSPTPHAENSDPDSMSLQLRQTGEANTTPKSATTIRRGSLLSQHIVMASAGPGRVHHLGSTPLGSAQSVLGDWDEDLVGLDALPLNIGERSLRVKQSFASHISDDPEDERLERGLPTPRSSGKNSMKGSPHRRSSTRSAYTEDEDDTQNVESDFDLPSDLGQFTLSKTKLHSRANSAHSQNALGSALPASTPSPNSMSVPALVRGGETASEDDLSDDESFFEDLVIPSYFLGGPGHLTPPSDAEKGGRTNLQEVLKRKLEARGGRGLDDTRSSAIDPKSKAQTTKLASYREDDDHKQDGVAEAGLEITDDIKLGAERLRTRSAPRQPSLLKARRKTTSSAFRTQARLTLTKAPSASTVLPRPGSTEGKPVRSPGSSATGGSSELRSTAARRPPPPIRPASAAGTVDRPHRERRPGPPPAPSAALRDRVRTRPVAVGPTASSTSLAAKATLRIDTSRVDSTRIASSSTPLTPATPSVTTAASSPAQTASSSRTLSSKWSQGTLLATPSRTIERKRSLQNFASPAPSPSSSRRVPASPTPGYSTPFGSQMSSKRPLPTPTTPIAPTSSFALHTAASASRKRERVSSGPTFPMQPPNERTPLPSPSLPSGAFSGRAPPTHSRPSSAASMTRLTQPTMASRAKARTVSSTEASMSIPRSPLSFTAFRRSPLRNYGDGSELDAFDDLPTNKEREKMRVSSYGNAAAMKTPIRARRAPALATVRPPGGNHLAPPASQGSRDAKKARVEGETRHRPTKSKDGKRREPHLIRNLGSHSSVKTHGEMTWNPSLGRWEGNENVLKEFDRVLSSSTRPALITQLSSSLSPGRIAFPSTDDVSPTESSTAAISPRTVKLAAASAANVANVKVVGSMVFDPVRMSWHSLAGPDDEDELDLFGDNESSTSANGDGWEKGERERMLKNRASFVRSDRSSAFEDDERMTRIEMESREAVERHRLEMKTWTSRRSTMEPIQRTWLYDLRNLILDTSSTSL</sequence>
<feature type="compositionally biased region" description="Polar residues" evidence="1">
    <location>
        <begin position="130"/>
        <end position="139"/>
    </location>
</feature>
<evidence type="ECO:0000313" key="2">
    <source>
        <dbReference type="EMBL" id="SCZ90910.1"/>
    </source>
</evidence>
<feature type="compositionally biased region" description="Low complexity" evidence="1">
    <location>
        <begin position="657"/>
        <end position="675"/>
    </location>
</feature>
<organism evidence="2 3">
    <name type="scientific">Microbotryum saponariae</name>
    <dbReference type="NCBI Taxonomy" id="289078"/>
    <lineage>
        <taxon>Eukaryota</taxon>
        <taxon>Fungi</taxon>
        <taxon>Dikarya</taxon>
        <taxon>Basidiomycota</taxon>
        <taxon>Pucciniomycotina</taxon>
        <taxon>Microbotryomycetes</taxon>
        <taxon>Microbotryales</taxon>
        <taxon>Microbotryaceae</taxon>
        <taxon>Microbotryum</taxon>
    </lineage>
</organism>
<dbReference type="GO" id="GO:0044732">
    <property type="term" value="C:mitotic spindle pole body"/>
    <property type="evidence" value="ECO:0007669"/>
    <property type="project" value="TreeGrafter"/>
</dbReference>
<feature type="region of interest" description="Disordered" evidence="1">
    <location>
        <begin position="453"/>
        <end position="579"/>
    </location>
</feature>
<feature type="region of interest" description="Disordered" evidence="1">
    <location>
        <begin position="593"/>
        <end position="789"/>
    </location>
</feature>
<protein>
    <submittedName>
        <fullName evidence="2">BZ3500_MvSof-1268-A1-R1_Chr1-3g02373 protein</fullName>
    </submittedName>
</protein>
<evidence type="ECO:0000256" key="1">
    <source>
        <dbReference type="SAM" id="MobiDB-lite"/>
    </source>
</evidence>
<dbReference type="PANTHER" id="PTHR35140">
    <property type="entry name" value="MITOTIC CHECK POINT PROTEIN BFA1"/>
    <property type="match status" value="1"/>
</dbReference>
<reference evidence="3" key="1">
    <citation type="submission" date="2016-10" db="EMBL/GenBank/DDBJ databases">
        <authorList>
            <person name="Jeantristanb JTB J.-T."/>
            <person name="Ricardo R."/>
        </authorList>
    </citation>
    <scope>NUCLEOTIDE SEQUENCE [LARGE SCALE GENOMIC DNA]</scope>
</reference>
<accession>A0A2X0KQM8</accession>
<dbReference type="GO" id="GO:1990334">
    <property type="term" value="C:Bfa1-Bub2 complex"/>
    <property type="evidence" value="ECO:0007669"/>
    <property type="project" value="InterPro"/>
</dbReference>
<feature type="compositionally biased region" description="Polar residues" evidence="1">
    <location>
        <begin position="255"/>
        <end position="264"/>
    </location>
</feature>
<feature type="region of interest" description="Disordered" evidence="1">
    <location>
        <begin position="1019"/>
        <end position="1045"/>
    </location>
</feature>
<feature type="compositionally biased region" description="Polar residues" evidence="1">
    <location>
        <begin position="474"/>
        <end position="494"/>
    </location>
</feature>
<keyword evidence="3" id="KW-1185">Reference proteome</keyword>
<dbReference type="STRING" id="289078.A0A2X0KQM8"/>